<dbReference type="SUPFAM" id="SSF55729">
    <property type="entry name" value="Acyl-CoA N-acyltransferases (Nat)"/>
    <property type="match status" value="1"/>
</dbReference>
<dbReference type="GO" id="GO:0008080">
    <property type="term" value="F:N-acetyltransferase activity"/>
    <property type="evidence" value="ECO:0007669"/>
    <property type="project" value="InterPro"/>
</dbReference>
<evidence type="ECO:0000256" key="1">
    <source>
        <dbReference type="ARBA" id="ARBA00022679"/>
    </source>
</evidence>
<dbReference type="InterPro" id="IPR000182">
    <property type="entry name" value="GNAT_dom"/>
</dbReference>
<dbReference type="RefSeq" id="WP_185444281.1">
    <property type="nucleotide sequence ID" value="NZ_CP043661.1"/>
</dbReference>
<dbReference type="PANTHER" id="PTHR13947">
    <property type="entry name" value="GNAT FAMILY N-ACETYLTRANSFERASE"/>
    <property type="match status" value="1"/>
</dbReference>
<dbReference type="KEGG" id="kqi:F1D05_33120"/>
<reference evidence="4" key="1">
    <citation type="submission" date="2019-09" db="EMBL/GenBank/DDBJ databases">
        <title>Antimicrobial potential of Antarctic Bacteria.</title>
        <authorList>
            <person name="Benaud N."/>
            <person name="Edwards R.J."/>
            <person name="Ferrari B.C."/>
        </authorList>
    </citation>
    <scope>NUCLEOTIDE SEQUENCE [LARGE SCALE GENOMIC DNA]</scope>
    <source>
        <strain evidence="4">SPB151</strain>
    </source>
</reference>
<evidence type="ECO:0000259" key="2">
    <source>
        <dbReference type="PROSITE" id="PS51186"/>
    </source>
</evidence>
<dbReference type="PROSITE" id="PS51186">
    <property type="entry name" value="GNAT"/>
    <property type="match status" value="1"/>
</dbReference>
<evidence type="ECO:0000313" key="4">
    <source>
        <dbReference type="Proteomes" id="UP000515563"/>
    </source>
</evidence>
<dbReference type="CDD" id="cd04301">
    <property type="entry name" value="NAT_SF"/>
    <property type="match status" value="1"/>
</dbReference>
<sequence length="160" mass="17734">MQIRRLGRPGDLGWVLQAHGELYAAEYGWGLDYEGLVARIVADFATTYDPDLEAAWIAEQDDERLGSIFCVRGPDAATAKLRLLLLHPSARGHGLGGRLVDTCLDFARAAGYKRMVLWTNDPLIAARNIYLARGFTLTAQEPHELFGEGLLSQTYEVELT</sequence>
<accession>A0A7G6X6K9</accession>
<name>A0A7G6X6K9_9ACTN</name>
<protein>
    <submittedName>
        <fullName evidence="3">GNAT family N-acetyltransferase</fullName>
    </submittedName>
</protein>
<proteinExistence type="predicted"/>
<dbReference type="Proteomes" id="UP000515563">
    <property type="component" value="Chromosome"/>
</dbReference>
<dbReference type="EMBL" id="CP043661">
    <property type="protein sequence ID" value="QNE21874.1"/>
    <property type="molecule type" value="Genomic_DNA"/>
</dbReference>
<dbReference type="InterPro" id="IPR016181">
    <property type="entry name" value="Acyl_CoA_acyltransferase"/>
</dbReference>
<keyword evidence="4" id="KW-1185">Reference proteome</keyword>
<dbReference type="PANTHER" id="PTHR13947:SF37">
    <property type="entry name" value="LD18367P"/>
    <property type="match status" value="1"/>
</dbReference>
<dbReference type="InterPro" id="IPR050769">
    <property type="entry name" value="NAT_camello-type"/>
</dbReference>
<gene>
    <name evidence="3" type="ORF">F1D05_33120</name>
</gene>
<dbReference type="Pfam" id="PF00583">
    <property type="entry name" value="Acetyltransf_1"/>
    <property type="match status" value="1"/>
</dbReference>
<dbReference type="Gene3D" id="3.40.630.30">
    <property type="match status" value="1"/>
</dbReference>
<organism evidence="3 4">
    <name type="scientific">Kribbella qitaiheensis</name>
    <dbReference type="NCBI Taxonomy" id="1544730"/>
    <lineage>
        <taxon>Bacteria</taxon>
        <taxon>Bacillati</taxon>
        <taxon>Actinomycetota</taxon>
        <taxon>Actinomycetes</taxon>
        <taxon>Propionibacteriales</taxon>
        <taxon>Kribbellaceae</taxon>
        <taxon>Kribbella</taxon>
    </lineage>
</organism>
<feature type="domain" description="N-acetyltransferase" evidence="2">
    <location>
        <begin position="1"/>
        <end position="156"/>
    </location>
</feature>
<reference evidence="3 4" key="2">
    <citation type="journal article" date="2020" name="Microbiol. Resour. Announc.">
        <title>Antarctic desert soil bacteria exhibit high novel natural product potential, evaluated through long-read genome sequencing and comparative genomics.</title>
        <authorList>
            <person name="Benaud N."/>
            <person name="Edwards R.J."/>
            <person name="Amos T.G."/>
            <person name="D'Agostino P.M."/>
            <person name="Gutierrez-Chavez C."/>
            <person name="Montgomery K."/>
            <person name="Nicetic I."/>
            <person name="Ferrari B.C."/>
        </authorList>
    </citation>
    <scope>NUCLEOTIDE SEQUENCE [LARGE SCALE GENOMIC DNA]</scope>
    <source>
        <strain evidence="3 4">SPB151</strain>
    </source>
</reference>
<dbReference type="AlphaFoldDB" id="A0A7G6X6K9"/>
<keyword evidence="1 3" id="KW-0808">Transferase</keyword>
<evidence type="ECO:0000313" key="3">
    <source>
        <dbReference type="EMBL" id="QNE21874.1"/>
    </source>
</evidence>